<proteinExistence type="predicted"/>
<comment type="caution">
    <text evidence="2">The sequence shown here is derived from an EMBL/GenBank/DDBJ whole genome shotgun (WGS) entry which is preliminary data.</text>
</comment>
<name>A0ABR5QXZ2_9GAMM</name>
<dbReference type="Proteomes" id="UP000054854">
    <property type="component" value="Unassembled WGS sequence"/>
</dbReference>
<evidence type="ECO:0000313" key="3">
    <source>
        <dbReference type="Proteomes" id="UP000054854"/>
    </source>
</evidence>
<protein>
    <submittedName>
        <fullName evidence="2">Uncharacterized protein</fullName>
    </submittedName>
</protein>
<dbReference type="RefSeq" id="WP_162263064.1">
    <property type="nucleotide sequence ID" value="NZ_LNXX01000032.1"/>
</dbReference>
<organism evidence="2 3">
    <name type="scientific">Legionella cincinnatiensis</name>
    <dbReference type="NCBI Taxonomy" id="28085"/>
    <lineage>
        <taxon>Bacteria</taxon>
        <taxon>Pseudomonadati</taxon>
        <taxon>Pseudomonadota</taxon>
        <taxon>Gammaproteobacteria</taxon>
        <taxon>Legionellales</taxon>
        <taxon>Legionellaceae</taxon>
        <taxon>Legionella</taxon>
    </lineage>
</organism>
<sequence length="431" mass="49819">AVCVNRTLSRTMRLGFQPSLAHSERKKAFSLKILSIAEHEAGFIFNHSELKENLFSLFRTRNDVNTQFLLNGVSLYKRFPSIFDKISSIASRQLSIFNSSIQKDALIACLKSSPEQFENNYKLLIKKCFPNTDFASQEEVNKLTDLINQNVRRQSGAPIEKPEEEIMDFYFFQDFEKLPPGNIRNIFIHPETIAAVPRLEKKLLARGLHLLAINDIGQFGVDGKDFLKSAHLVDQQLYKDIITQERNILNPLKSIFNVRAINPSLSKQLLKLVKEDLAKTNVKTMIDKQPDDAFKVWLKSMFDADIELRTKWNNNITFEIRALLKDASQLNSLPAFLEKINNDDFINKYMKVYEKHFGILPEKEIGDIVLNEWQRKMNNERHQRTKPLGESTPDDAPVRNLNLLFKPFPQPSFNKDLNNDNEETYSKKLLA</sequence>
<evidence type="ECO:0000313" key="2">
    <source>
        <dbReference type="EMBL" id="KTC84514.1"/>
    </source>
</evidence>
<gene>
    <name evidence="2" type="ORF">Lcin_1852</name>
</gene>
<feature type="non-terminal residue" evidence="2">
    <location>
        <position position="1"/>
    </location>
</feature>
<accession>A0ABR5QXZ2</accession>
<feature type="region of interest" description="Disordered" evidence="1">
    <location>
        <begin position="412"/>
        <end position="431"/>
    </location>
</feature>
<evidence type="ECO:0000256" key="1">
    <source>
        <dbReference type="SAM" id="MobiDB-lite"/>
    </source>
</evidence>
<reference evidence="2 3" key="1">
    <citation type="submission" date="2015-11" db="EMBL/GenBank/DDBJ databases">
        <title>Genomic analysis of 38 Legionella species identifies large and diverse effector repertoires.</title>
        <authorList>
            <person name="Burstein D."/>
            <person name="Amaro F."/>
            <person name="Zusman T."/>
            <person name="Lifshitz Z."/>
            <person name="Cohen O."/>
            <person name="Gilbert J.A."/>
            <person name="Pupko T."/>
            <person name="Shuman H.A."/>
            <person name="Segal G."/>
        </authorList>
    </citation>
    <scope>NUCLEOTIDE SEQUENCE [LARGE SCALE GENOMIC DNA]</scope>
    <source>
        <strain evidence="2 3">CDC#72-OH-14</strain>
    </source>
</reference>
<keyword evidence="3" id="KW-1185">Reference proteome</keyword>
<dbReference type="EMBL" id="LNXX01000032">
    <property type="protein sequence ID" value="KTC84514.1"/>
    <property type="molecule type" value="Genomic_DNA"/>
</dbReference>